<evidence type="ECO:0000313" key="3">
    <source>
        <dbReference type="Proteomes" id="UP001472866"/>
    </source>
</evidence>
<organism evidence="2 3">
    <name type="scientific">Chloropicon roscoffensis</name>
    <dbReference type="NCBI Taxonomy" id="1461544"/>
    <lineage>
        <taxon>Eukaryota</taxon>
        <taxon>Viridiplantae</taxon>
        <taxon>Chlorophyta</taxon>
        <taxon>Chloropicophyceae</taxon>
        <taxon>Chloropicales</taxon>
        <taxon>Chloropicaceae</taxon>
        <taxon>Chloropicon</taxon>
    </lineage>
</organism>
<keyword evidence="3" id="KW-1185">Reference proteome</keyword>
<evidence type="ECO:0000256" key="1">
    <source>
        <dbReference type="SAM" id="SignalP"/>
    </source>
</evidence>
<sequence length="441" mass="47924">MVPGVKSALLAGMLAAAAVAGPVAAQTAFFSDMARECDGVYREGLNFPMKTDMLTEASGIAVSRKHPNVLWSHNDGSPQKLVAMTTNPGQEGLVVSTLSLPDYIKPASGDGDWEDISSAECPDGSGRLCLWIADIGDNSASRDSVYVYAVVEPPVNPIVVFNDPLEDVDDFTGRKLLQWTQRNRSPARGGYLNWLVGQARNNGGIGNDAHERFNKAVTDPQHFNYNGDLREEYRPPTPELTQEQVEELKRCEADHKFLIENYVAPNDAWVYEFKYPTGAMDSEALAVAPDGSKFWVIEKTTGASAKVFESAPLFQQDATEFYREVDVEQVAALSPPCFASNLGCPGDKLRWSVTGMDVHPQGNKAIVQTYAGPFEYNLASPFDLSSMSSVTPQGGFSSKGAESVGYGLDGMSVWQVPEARDEVGCQYVQPLMCTFSSTSLP</sequence>
<protein>
    <submittedName>
        <fullName evidence="2">Uncharacterized protein</fullName>
    </submittedName>
</protein>
<reference evidence="2 3" key="1">
    <citation type="submission" date="2024-03" db="EMBL/GenBank/DDBJ databases">
        <title>Complete genome sequence of the green alga Chloropicon roscoffensis RCC1871.</title>
        <authorList>
            <person name="Lemieux C."/>
            <person name="Pombert J.-F."/>
            <person name="Otis C."/>
            <person name="Turmel M."/>
        </authorList>
    </citation>
    <scope>NUCLEOTIDE SEQUENCE [LARGE SCALE GENOMIC DNA]</scope>
    <source>
        <strain evidence="2 3">RCC1871</strain>
    </source>
</reference>
<dbReference type="Proteomes" id="UP001472866">
    <property type="component" value="Chromosome 10"/>
</dbReference>
<name>A0AAX4PF98_9CHLO</name>
<dbReference type="AlphaFoldDB" id="A0AAX4PF98"/>
<feature type="signal peptide" evidence="1">
    <location>
        <begin position="1"/>
        <end position="25"/>
    </location>
</feature>
<evidence type="ECO:0000313" key="2">
    <source>
        <dbReference type="EMBL" id="WZN64904.1"/>
    </source>
</evidence>
<accession>A0AAX4PF98</accession>
<feature type="chain" id="PRO_5043993896" evidence="1">
    <location>
        <begin position="26"/>
        <end position="441"/>
    </location>
</feature>
<dbReference type="EMBL" id="CP151510">
    <property type="protein sequence ID" value="WZN64904.1"/>
    <property type="molecule type" value="Genomic_DNA"/>
</dbReference>
<keyword evidence="1" id="KW-0732">Signal</keyword>
<gene>
    <name evidence="2" type="ORF">HKI87_10g64610</name>
</gene>
<proteinExistence type="predicted"/>